<feature type="disulfide bond" evidence="13">
    <location>
        <begin position="2775"/>
        <end position="2829"/>
    </location>
</feature>
<feature type="disulfide bond" evidence="13">
    <location>
        <begin position="2764"/>
        <end position="2813"/>
    </location>
</feature>
<feature type="disulfide bond" evidence="13">
    <location>
        <begin position="2779"/>
        <end position="2831"/>
    </location>
</feature>
<dbReference type="PROSITE" id="PS50184">
    <property type="entry name" value="VWFC_2"/>
    <property type="match status" value="3"/>
</dbReference>
<keyword evidence="11" id="KW-0325">Glycoprotein</keyword>
<reference evidence="19" key="1">
    <citation type="submission" date="2022-03" db="EMBL/GenBank/DDBJ databases">
        <authorList>
            <person name="Alioto T."/>
            <person name="Alioto T."/>
            <person name="Gomez Garrido J."/>
        </authorList>
    </citation>
    <scope>NUCLEOTIDE SEQUENCE</scope>
</reference>
<evidence type="ECO:0000256" key="8">
    <source>
        <dbReference type="ARBA" id="ARBA00022889"/>
    </source>
</evidence>
<feature type="domain" description="VWFC" evidence="16">
    <location>
        <begin position="2605"/>
        <end position="2670"/>
    </location>
</feature>
<dbReference type="SMART" id="SM00216">
    <property type="entry name" value="VWD"/>
    <property type="match status" value="4"/>
</dbReference>
<dbReference type="GO" id="GO:0031589">
    <property type="term" value="P:cell-substrate adhesion"/>
    <property type="evidence" value="ECO:0007669"/>
    <property type="project" value="TreeGrafter"/>
</dbReference>
<dbReference type="SUPFAM" id="SSF57567">
    <property type="entry name" value="Serine protease inhibitors"/>
    <property type="match status" value="5"/>
</dbReference>
<dbReference type="FunFam" id="2.10.25.10:FF:000055">
    <property type="entry name" value="alpha-tectorin isoform X1"/>
    <property type="match status" value="1"/>
</dbReference>
<dbReference type="Pfam" id="PF01826">
    <property type="entry name" value="TIL"/>
    <property type="match status" value="2"/>
</dbReference>
<feature type="domain" description="CTCK" evidence="15">
    <location>
        <begin position="2749"/>
        <end position="2837"/>
    </location>
</feature>
<protein>
    <recommendedName>
        <fullName evidence="2">von Willebrand factor</fullName>
    </recommendedName>
</protein>
<dbReference type="InterPro" id="IPR006207">
    <property type="entry name" value="Cys_knot_C"/>
</dbReference>
<dbReference type="PANTHER" id="PTHR11339:SF361">
    <property type="entry name" value="VON WILLEBRAND FACTOR"/>
    <property type="match status" value="1"/>
</dbReference>
<comment type="subcellular location">
    <subcellularLocation>
        <location evidence="1">Secreted</location>
        <location evidence="1">Extracellular space</location>
        <location evidence="1">Extracellular matrix</location>
    </subcellularLocation>
</comment>
<keyword evidence="3" id="KW-0964">Secreted</keyword>
<dbReference type="InterPro" id="IPR001846">
    <property type="entry name" value="VWF_type-D"/>
</dbReference>
<evidence type="ECO:0000256" key="2">
    <source>
        <dbReference type="ARBA" id="ARBA00016619"/>
    </source>
</evidence>
<gene>
    <name evidence="19" type="ORF">PECUL_23A043862</name>
</gene>
<name>A0AAD1VY60_PELCU</name>
<dbReference type="CDD" id="cd01450">
    <property type="entry name" value="vWFA_subfamily_ECM"/>
    <property type="match status" value="2"/>
</dbReference>
<keyword evidence="7" id="KW-0677">Repeat</keyword>
<dbReference type="GO" id="GO:0007596">
    <property type="term" value="P:blood coagulation"/>
    <property type="evidence" value="ECO:0007669"/>
    <property type="project" value="TreeGrafter"/>
</dbReference>
<dbReference type="PROSITE" id="PS01225">
    <property type="entry name" value="CTCK_2"/>
    <property type="match status" value="1"/>
</dbReference>
<feature type="domain" description="VWFA" evidence="17">
    <location>
        <begin position="1300"/>
        <end position="1476"/>
    </location>
</feature>
<dbReference type="PROSITE" id="PS01208">
    <property type="entry name" value="VWFC_1"/>
    <property type="match status" value="1"/>
</dbReference>
<dbReference type="SMART" id="SM00214">
    <property type="entry name" value="VWC"/>
    <property type="match status" value="6"/>
</dbReference>
<evidence type="ECO:0000256" key="14">
    <source>
        <dbReference type="SAM" id="SignalP"/>
    </source>
</evidence>
<keyword evidence="5" id="KW-0165">Cleavage on pair of basic residues</keyword>
<dbReference type="PROSITE" id="PS01185">
    <property type="entry name" value="CTCK_1"/>
    <property type="match status" value="1"/>
</dbReference>
<evidence type="ECO:0000256" key="1">
    <source>
        <dbReference type="ARBA" id="ARBA00004498"/>
    </source>
</evidence>
<dbReference type="FunFam" id="2.10.25.10:FF:000674">
    <property type="entry name" value="Mucin-2"/>
    <property type="match status" value="1"/>
</dbReference>
<dbReference type="SMART" id="SM00041">
    <property type="entry name" value="CT"/>
    <property type="match status" value="1"/>
</dbReference>
<dbReference type="InterPro" id="IPR001007">
    <property type="entry name" value="VWF_dom"/>
</dbReference>
<evidence type="ECO:0000256" key="10">
    <source>
        <dbReference type="ARBA" id="ARBA00023157"/>
    </source>
</evidence>
<evidence type="ECO:0000313" key="20">
    <source>
        <dbReference type="Proteomes" id="UP001295444"/>
    </source>
</evidence>
<evidence type="ECO:0000313" key="19">
    <source>
        <dbReference type="EMBL" id="CAH2276181.1"/>
    </source>
</evidence>
<evidence type="ECO:0000259" key="18">
    <source>
        <dbReference type="PROSITE" id="PS51233"/>
    </source>
</evidence>
<dbReference type="GO" id="GO:0031012">
    <property type="term" value="C:extracellular matrix"/>
    <property type="evidence" value="ECO:0007669"/>
    <property type="project" value="TreeGrafter"/>
</dbReference>
<comment type="subunit">
    <text evidence="12">Multimeric. Interacts with F8.</text>
</comment>
<keyword evidence="4" id="KW-0272">Extracellular matrix</keyword>
<dbReference type="GO" id="GO:0005615">
    <property type="term" value="C:extracellular space"/>
    <property type="evidence" value="ECO:0007669"/>
    <property type="project" value="TreeGrafter"/>
</dbReference>
<feature type="domain" description="VWFD" evidence="18">
    <location>
        <begin position="1966"/>
        <end position="2142"/>
    </location>
</feature>
<feature type="domain" description="VWFA" evidence="17">
    <location>
        <begin position="1708"/>
        <end position="1889"/>
    </location>
</feature>
<dbReference type="PROSITE" id="PS50234">
    <property type="entry name" value="VWFA"/>
    <property type="match status" value="3"/>
</dbReference>
<keyword evidence="6" id="KW-0356">Hemostasis</keyword>
<dbReference type="Pfam" id="PF25962">
    <property type="entry name" value="TIL_OTOGL_Mucin"/>
    <property type="match status" value="1"/>
</dbReference>
<dbReference type="FunFam" id="2.10.25.10:FF:000284">
    <property type="entry name" value="von Willebrand factor"/>
    <property type="match status" value="1"/>
</dbReference>
<keyword evidence="9" id="KW-0094">Blood coagulation</keyword>
<evidence type="ECO:0000256" key="13">
    <source>
        <dbReference type="PROSITE-ProRule" id="PRU00039"/>
    </source>
</evidence>
<accession>A0AAD1VY60</accession>
<evidence type="ECO:0000256" key="12">
    <source>
        <dbReference type="ARBA" id="ARBA00025858"/>
    </source>
</evidence>
<keyword evidence="8" id="KW-0130">Cell adhesion</keyword>
<evidence type="ECO:0000256" key="3">
    <source>
        <dbReference type="ARBA" id="ARBA00022525"/>
    </source>
</evidence>
<sequence>MSFLQILPFMLITLLSTGTFSPLVVEGKLDSSFLSRCSLFGENHIRTFDGTFYDFAGDCSYMMAGECHKRSFSLLVDYRKGKKKSVSMYLGEYFDIHVFLDGTATQGDKSISMPYAANGIFLETEAGYYKLMSQEHGFIVKIDTRGNIQVFLSNKLFNKTCGLCGNYNQLAEDDFMTQEGIMADRSYDFANSWALYGGEKRCKRMYPPDNICNVSSEVAEKGFMQRCEIMKTNDVFMKCHHIVNPEPYVSLCEDDMCTCAEEMDCPCQVFLEYARVCAQHGVILSSWSTYSTCKPQCPFGMEYNECVSPCIKTCQSLGINEVCKEKCIDGCTCPDGKVLDGDRCIEESECSCIYSGKRYHVGSVIQQDCNSCTCNRGLWECSSEDCPGECFVTGQSHFKSFDNKHFTFSGICHYLLAKDTMDNSFSVVIETVQCADDQDAVCIRSASVRLQEDMQNITIKLKHGGMVALDGQDILLPLLQGPLRIQTTVMSSVRLSYKDDLQIDWDGHGKLLVKVSSIYSDYTSGLCGNYNGNQGDDFLSPSGLVEPSVEDFGNSWKLSGDCEDVVKQDTDPCSLNPKRARYADEVCLMIMTSTFEPCHDKVNPEPYLKNCRYDVCSCSDGKECMCSAFSMYAVACSRKGVIIDWRTPEFCPLKCSEGKIYQQCRSPCNQTCRSLSLPDSDCREYCMEGCYCPAGLFVNELGECVSKAQCSCYYDGELFQPDDIFSDHHSMCYCENGQMHCSSNALGAYFTDDFFTESSARVKRSLLCNPPLEKIICSANNPKATGMECAKTCQNYDHDCISYGCISGCMCPRGRVQHKTKCIVPERCPCFHAGNEYAPGESVQIDCNTCVCQNRKWQCTKNVCDATCSAIGIANYITFDGLKYSFPGDCQYVLAQDYCNGGSGSFRILVRNEGCGISVEKCSKIITILFRSGEIELIDEQVYIAKPPVDEANFEVLHSGKFIILILGNDISIAWDKKMTIYVTLKENFKDKVCGLCGNFDGSENNDLTSSNNQVEVYASDFGNSWKVHSQCADSKKFPAGKALLLCQQNSLKQSAVEIACDILTGEIFAECEKLVNPEPYREICMYETCSCESIGDCACFCDSVAAYAHACAQKGVNIYWRTPHLCPQSCEEKNKKELEYVCEWRYNSCAPACPVTCQHPEKMDCPFKCVEGCHANCPSGKILDELSESCVDPSECPVCVFNGQRIPEGKSIYLEKNDPQHCQACQFDSEINKKNENNAATLHILLSIDLKCLCEKRTLHCVDCPKEPRTTPGSTTLSPAEPTDPEIDERRYECNKMMDLAFLVDGSSKLSENDFEIVKTFIVDIMEKIHISQKRIRVSVVQYTSKSAPKLFGLNENKRLAELVQRVRKMKYIGSTSSSTFEGLKYVSHYVFREAPRENAPKIAMLLTASRSSSSSKSLEGILKMIVHKHITVIPVALGPDVKMDEINLIQSKSTMNKPYILENVLELEKRREEIISYLCDLAPEPTMASILNQYTTPPSIITEKPHRKSAIVPLITPNEKVIDFVFCIEGSEKVGESNFNLVKEFLETLIQRMAISEETIHITIIQFSYTVTVEYSFTEKQSKEDIIQRIREIKYQGGNSTNTGKAINFVSENIFTQTSGSRDQVPHLVYMVTSNPPTDVITSTDKTFSIFPITVGPDVDIHEFDLITTVDNLIKLTDYKQLINEAPDLVLNTCCKHPAYCEKPMDVIFILDGSSNVSPSQFEDMKTFVKTFIEKINTGNKATQVSVLQYGMSNTMEIAWTDPQDKNSLIQIINHIQKRENGPGRIGEALMFAIQSVISKQHGGRPEALKVAVLVVTDRSFDQVKETAESAAVNKLSIFPIGIGPKYDEDELRILAGPSANNKIIKLQSTEQLPTMVMVKNDFIQKLCYGSDDVCIDEDGKIRKPGETWKLLDQCYTVTCQSGGNMSIESNRVRCENVPKPLCPNQMAAIKISEPCGCSWTCPCTCIGSSTWHIATFDGLQFKLLGKCSYVLLNDKEHNLEITLENSECDSENHHICMNSINVKYNHHSIQLVNNMKVFVNGTLVTTPYRSNQYEVIDYGYINEIHIPTLNLKLSFTPMNNEFMLQLNKNVFSSKALGLCGNCDQSAANDFTLHDGSVTADSNTFIKDWTVADSYGSTCEITETPCTDPVSPQCDIIMSEIFKGCHKQLSPDDYYASCKKSSCHGDDPCKVIASYSNMCRIHGVCVNWRTPDFCAMHCELPMVYNHCHLGCNRECGETSGVQCSHHPTEGCFCPDGDVKFKGSCVSENVCTQCTDQYGEDHQHLETWIPPNDPCDLCICLDNRMINCSSKPCPPVKPIMCGPCEVLRLKKTFDQCCPEYECVCDTTCDETPVPPCEKGFAPVLTNPGKCKANYECVCRKETCEHYKSPKYCPAYKKLIQRKTECCDEYECVCSCTDSIITCQAGYISSIVTNECGCKTVTCLPDKVCVHSNHAYSIGSTWENGCQTCSCTEMVDDITQLHISECTEKTCNEDCKAGFRYVKKDNGCCGKCVRAVCEQKLPFRGQGDFDMPESNVHYYNVGSSWVSPNDPCIINECIQVNDEIFVMQKNVSCSEINTKKCPAGYELTCMQGSECCPLCRCEPIPGCPINGTIIGPSQTVMLDACSTCECTLERGPILSYKLSCRKTMCQRCPKNYMLEKVSGSCCGKCVSMGCPVTLQNGTVTYMKPNESIRDGCNYYSCRSNALGELTRETRIQECSMFNREKCLEGGGKIKKLDDTCCETCVEPECRQITGVLKYIRVDDCMTEGQLNIQYCEGKCTSKSLYAIETHSMEDQCVCCSASHTEAMLVSLRCTNGTVVQHEILQAKNCECLSHKCTK</sequence>
<feature type="domain" description="VWFD" evidence="18">
    <location>
        <begin position="388"/>
        <end position="563"/>
    </location>
</feature>
<feature type="domain" description="VWFD" evidence="18">
    <location>
        <begin position="35"/>
        <end position="203"/>
    </location>
</feature>
<dbReference type="Pfam" id="PF00092">
    <property type="entry name" value="VWA"/>
    <property type="match status" value="3"/>
</dbReference>
<dbReference type="SUPFAM" id="SSF53300">
    <property type="entry name" value="vWA-like"/>
    <property type="match status" value="3"/>
</dbReference>
<feature type="domain" description="VWFA" evidence="17">
    <location>
        <begin position="1525"/>
        <end position="1692"/>
    </location>
</feature>
<evidence type="ECO:0000256" key="4">
    <source>
        <dbReference type="ARBA" id="ARBA00022530"/>
    </source>
</evidence>
<dbReference type="PROSITE" id="PS51233">
    <property type="entry name" value="VWFD"/>
    <property type="match status" value="4"/>
</dbReference>
<evidence type="ECO:0000256" key="7">
    <source>
        <dbReference type="ARBA" id="ARBA00022737"/>
    </source>
</evidence>
<dbReference type="InterPro" id="IPR036465">
    <property type="entry name" value="vWFA_dom_sf"/>
</dbReference>
<dbReference type="SMART" id="SM00327">
    <property type="entry name" value="VWA"/>
    <property type="match status" value="3"/>
</dbReference>
<evidence type="ECO:0000259" key="16">
    <source>
        <dbReference type="PROSITE" id="PS50184"/>
    </source>
</evidence>
<feature type="chain" id="PRO_5042039471" description="von Willebrand factor" evidence="14">
    <location>
        <begin position="19"/>
        <end position="2838"/>
    </location>
</feature>
<dbReference type="InterPro" id="IPR058753">
    <property type="entry name" value="TIL_OTOGL_Mucin"/>
</dbReference>
<feature type="domain" description="VWFC" evidence="16">
    <location>
        <begin position="2447"/>
        <end position="2513"/>
    </location>
</feature>
<dbReference type="SMART" id="SM00215">
    <property type="entry name" value="VWC_out"/>
    <property type="match status" value="2"/>
</dbReference>
<evidence type="ECO:0000256" key="5">
    <source>
        <dbReference type="ARBA" id="ARBA00022685"/>
    </source>
</evidence>
<evidence type="ECO:0000259" key="15">
    <source>
        <dbReference type="PROSITE" id="PS01225"/>
    </source>
</evidence>
<evidence type="ECO:0000256" key="11">
    <source>
        <dbReference type="ARBA" id="ARBA00023180"/>
    </source>
</evidence>
<feature type="domain" description="VWFC" evidence="16">
    <location>
        <begin position="2273"/>
        <end position="2346"/>
    </location>
</feature>
<dbReference type="Pfam" id="PF23244">
    <property type="entry name" value="VWF"/>
    <property type="match status" value="1"/>
</dbReference>
<keyword evidence="10 13" id="KW-1015">Disulfide bond</keyword>
<dbReference type="InterPro" id="IPR002919">
    <property type="entry name" value="TIL_dom"/>
</dbReference>
<dbReference type="Gene3D" id="2.10.25.10">
    <property type="entry name" value="Laminin"/>
    <property type="match status" value="4"/>
</dbReference>
<feature type="disulfide bond" evidence="13">
    <location>
        <begin position="2749"/>
        <end position="2799"/>
    </location>
</feature>
<feature type="domain" description="VWFD" evidence="18">
    <location>
        <begin position="866"/>
        <end position="1033"/>
    </location>
</feature>
<keyword evidence="20" id="KW-1185">Reference proteome</keyword>
<evidence type="ECO:0000256" key="6">
    <source>
        <dbReference type="ARBA" id="ARBA00022696"/>
    </source>
</evidence>
<dbReference type="PANTHER" id="PTHR11339">
    <property type="entry name" value="EXTRACELLULAR MATRIX GLYCOPROTEIN RELATED"/>
    <property type="match status" value="1"/>
</dbReference>
<proteinExistence type="predicted"/>
<evidence type="ECO:0000259" key="17">
    <source>
        <dbReference type="PROSITE" id="PS50234"/>
    </source>
</evidence>
<dbReference type="InterPro" id="IPR002035">
    <property type="entry name" value="VWF_A"/>
</dbReference>
<dbReference type="EMBL" id="OW240914">
    <property type="protein sequence ID" value="CAH2276181.1"/>
    <property type="molecule type" value="Genomic_DNA"/>
</dbReference>
<dbReference type="CDD" id="cd19941">
    <property type="entry name" value="TIL"/>
    <property type="match status" value="4"/>
</dbReference>
<dbReference type="Proteomes" id="UP001295444">
    <property type="component" value="Chromosome 03"/>
</dbReference>
<evidence type="ECO:0000256" key="9">
    <source>
        <dbReference type="ARBA" id="ARBA00023084"/>
    </source>
</evidence>
<dbReference type="Gene3D" id="3.40.50.410">
    <property type="entry name" value="von Willebrand factor, type A domain"/>
    <property type="match status" value="3"/>
</dbReference>
<dbReference type="InterPro" id="IPR036084">
    <property type="entry name" value="Ser_inhib-like_sf"/>
</dbReference>
<dbReference type="SMART" id="SM00832">
    <property type="entry name" value="C8"/>
    <property type="match status" value="4"/>
</dbReference>
<organism evidence="19 20">
    <name type="scientific">Pelobates cultripes</name>
    <name type="common">Western spadefoot toad</name>
    <dbReference type="NCBI Taxonomy" id="61616"/>
    <lineage>
        <taxon>Eukaryota</taxon>
        <taxon>Metazoa</taxon>
        <taxon>Chordata</taxon>
        <taxon>Craniata</taxon>
        <taxon>Vertebrata</taxon>
        <taxon>Euteleostomi</taxon>
        <taxon>Amphibia</taxon>
        <taxon>Batrachia</taxon>
        <taxon>Anura</taxon>
        <taxon>Pelobatoidea</taxon>
        <taxon>Pelobatidae</taxon>
        <taxon>Pelobates</taxon>
    </lineage>
</organism>
<dbReference type="InterPro" id="IPR050780">
    <property type="entry name" value="Mucin_vWF_Thrombospondin_sf"/>
</dbReference>
<dbReference type="InterPro" id="IPR014853">
    <property type="entry name" value="VWF/SSPO/ZAN-like_Cys-rich_dom"/>
</dbReference>
<keyword evidence="14" id="KW-0732">Signal</keyword>
<dbReference type="Pfam" id="PF08742">
    <property type="entry name" value="C8"/>
    <property type="match status" value="4"/>
</dbReference>
<feature type="signal peptide" evidence="14">
    <location>
        <begin position="1"/>
        <end position="18"/>
    </location>
</feature>
<dbReference type="Pfam" id="PF00094">
    <property type="entry name" value="VWD"/>
    <property type="match status" value="4"/>
</dbReference>